<dbReference type="GO" id="GO:0005737">
    <property type="term" value="C:cytoplasm"/>
    <property type="evidence" value="ECO:0007669"/>
    <property type="project" value="TreeGrafter"/>
</dbReference>
<gene>
    <name evidence="2" type="ORF">HRI_000159100</name>
</gene>
<dbReference type="InterPro" id="IPR013078">
    <property type="entry name" value="His_Pase_superF_clade-1"/>
</dbReference>
<dbReference type="AlphaFoldDB" id="A0A9W7GUW8"/>
<dbReference type="PANTHER" id="PTHR48100:SF13">
    <property type="entry name" value="PHOSPHOGLYCERATE MUTASE-LIKE PROTEIN 1 ISOFORM X1"/>
    <property type="match status" value="1"/>
</dbReference>
<dbReference type="Gene3D" id="3.40.50.1240">
    <property type="entry name" value="Phosphoglycerate mutase-like"/>
    <property type="match status" value="1"/>
</dbReference>
<organism evidence="2 3">
    <name type="scientific">Hibiscus trionum</name>
    <name type="common">Flower of an hour</name>
    <dbReference type="NCBI Taxonomy" id="183268"/>
    <lineage>
        <taxon>Eukaryota</taxon>
        <taxon>Viridiplantae</taxon>
        <taxon>Streptophyta</taxon>
        <taxon>Embryophyta</taxon>
        <taxon>Tracheophyta</taxon>
        <taxon>Spermatophyta</taxon>
        <taxon>Magnoliopsida</taxon>
        <taxon>eudicotyledons</taxon>
        <taxon>Gunneridae</taxon>
        <taxon>Pentapetalae</taxon>
        <taxon>rosids</taxon>
        <taxon>malvids</taxon>
        <taxon>Malvales</taxon>
        <taxon>Malvaceae</taxon>
        <taxon>Malvoideae</taxon>
        <taxon>Hibiscus</taxon>
    </lineage>
</organism>
<accession>A0A9W7GUW8</accession>
<evidence type="ECO:0000313" key="2">
    <source>
        <dbReference type="EMBL" id="GMI64898.1"/>
    </source>
</evidence>
<evidence type="ECO:0008006" key="4">
    <source>
        <dbReference type="Google" id="ProtNLM"/>
    </source>
</evidence>
<reference evidence="2" key="1">
    <citation type="submission" date="2023-05" db="EMBL/GenBank/DDBJ databases">
        <title>Genome and transcriptome analyses reveal genes involved in the formation of fine ridges on petal epidermal cells in Hibiscus trionum.</title>
        <authorList>
            <person name="Koshimizu S."/>
            <person name="Masuda S."/>
            <person name="Ishii T."/>
            <person name="Shirasu K."/>
            <person name="Hoshino A."/>
            <person name="Arita M."/>
        </authorList>
    </citation>
    <scope>NUCLEOTIDE SEQUENCE</scope>
    <source>
        <strain evidence="2">Hamamatsu line</strain>
    </source>
</reference>
<dbReference type="InterPro" id="IPR029033">
    <property type="entry name" value="His_PPase_superfam"/>
</dbReference>
<evidence type="ECO:0000256" key="1">
    <source>
        <dbReference type="ARBA" id="ARBA00038362"/>
    </source>
</evidence>
<dbReference type="EMBL" id="BSYR01000003">
    <property type="protein sequence ID" value="GMI64898.1"/>
    <property type="molecule type" value="Genomic_DNA"/>
</dbReference>
<dbReference type="Proteomes" id="UP001165190">
    <property type="component" value="Unassembled WGS sequence"/>
</dbReference>
<dbReference type="GO" id="GO:0016791">
    <property type="term" value="F:phosphatase activity"/>
    <property type="evidence" value="ECO:0007669"/>
    <property type="project" value="TreeGrafter"/>
</dbReference>
<proteinExistence type="inferred from homology"/>
<dbReference type="PANTHER" id="PTHR48100">
    <property type="entry name" value="BROAD-SPECIFICITY PHOSPHATASE YOR283W-RELATED"/>
    <property type="match status" value="1"/>
</dbReference>
<evidence type="ECO:0000313" key="3">
    <source>
        <dbReference type="Proteomes" id="UP001165190"/>
    </source>
</evidence>
<dbReference type="SMART" id="SM00855">
    <property type="entry name" value="PGAM"/>
    <property type="match status" value="1"/>
</dbReference>
<dbReference type="SUPFAM" id="SSF53254">
    <property type="entry name" value="Phosphoglycerate mutase-like"/>
    <property type="match status" value="1"/>
</dbReference>
<comment type="caution">
    <text evidence="2">The sequence shown here is derived from an EMBL/GenBank/DDBJ whole genome shotgun (WGS) entry which is preliminary data.</text>
</comment>
<keyword evidence="3" id="KW-1185">Reference proteome</keyword>
<dbReference type="OrthoDB" id="496981at2759"/>
<comment type="similarity">
    <text evidence="1">Belongs to the phosphoglycerate mutase family.</text>
</comment>
<dbReference type="CDD" id="cd07067">
    <property type="entry name" value="HP_PGM_like"/>
    <property type="match status" value="1"/>
</dbReference>
<name>A0A9W7GUW8_HIBTR</name>
<dbReference type="Pfam" id="PF00300">
    <property type="entry name" value="His_Phos_1"/>
    <property type="match status" value="1"/>
</dbReference>
<dbReference type="InterPro" id="IPR050275">
    <property type="entry name" value="PGM_Phosphatase"/>
</dbReference>
<sequence>MEGIAAAQFGRHKLLHLVRHAQGRHNLEAEKCRDPLTSFEYLDAELSPLGWQQVRDQRKDVCSSGLVKGIEVVISSPMSRTLQTAVGIFHGDDEEATTVNGPGIIAHELCRERLGKFECDRRRSISQYQPRFPAVDFSLIENEDDILWKGGDLIETHEAVRARAMKFIQWLWGREEKEIAVVSHGVYLQQAMIELIKNNLCYPLHNDPLSRFKNCEIRSVFIFNESIIGLGSDAFLMKNTNCGRMGFPYGTEQSKMKESAKDNASVEGLEVNTDPFLVSSISYHKHFDI</sequence>
<protein>
    <recommendedName>
        <fullName evidence="4">Phosphoglycerate mutase-like protein 1</fullName>
    </recommendedName>
</protein>